<dbReference type="CDD" id="cd24039">
    <property type="entry name" value="ASKHA_NBD_YND1-like"/>
    <property type="match status" value="1"/>
</dbReference>
<evidence type="ECO:0000256" key="1">
    <source>
        <dbReference type="ARBA" id="ARBA00009283"/>
    </source>
</evidence>
<dbReference type="EMBL" id="CAJVPS010000020">
    <property type="protein sequence ID" value="CAG8441623.1"/>
    <property type="molecule type" value="Genomic_DNA"/>
</dbReference>
<evidence type="ECO:0000256" key="2">
    <source>
        <dbReference type="ARBA" id="ARBA00022801"/>
    </source>
</evidence>
<keyword evidence="2 5" id="KW-0378">Hydrolase</keyword>
<evidence type="ECO:0000256" key="5">
    <source>
        <dbReference type="RuleBase" id="RU003833"/>
    </source>
</evidence>
<comment type="caution">
    <text evidence="7">The sequence shown here is derived from an EMBL/GenBank/DDBJ whole genome shotgun (WGS) entry which is preliminary data.</text>
</comment>
<dbReference type="GO" id="GO:0017111">
    <property type="term" value="F:ribonucleoside triphosphate phosphatase activity"/>
    <property type="evidence" value="ECO:0007669"/>
    <property type="project" value="TreeGrafter"/>
</dbReference>
<dbReference type="GO" id="GO:0005524">
    <property type="term" value="F:ATP binding"/>
    <property type="evidence" value="ECO:0007669"/>
    <property type="project" value="UniProtKB-KW"/>
</dbReference>
<comment type="similarity">
    <text evidence="1 5">Belongs to the GDA1/CD39 NTPase family.</text>
</comment>
<dbReference type="PROSITE" id="PS01238">
    <property type="entry name" value="GDA1_CD39_NTPASE"/>
    <property type="match status" value="1"/>
</dbReference>
<sequence>MPSTGSAWLQNRNFGVVIDAGSSGSRVQIYSWKEHRWVRHNKPVSELSALPTVELGDEKGERWQKKVEPGISSFARKPTLVGPDHLKGLLDFALEVVPPDLVVSTPVYVLATAGMRLLEFDEQQQILENACTFIKDNYFFRVDRCSDHVQVITGEWEGIFGWLAVNYLKGGFDTDSKLGGAVNNHTNVNNGYIADEHVKKKIDGGHTTTFGFLDMGGASAQIAFVPNVKEAKEHANDLTPVNLYTLEGIPLEYNVFVSTFLGFGTNEARRRYVEERIHNYMKDHAQLFVNPESAREQPTTLLKDPCLPVDLILTDTTTKPPYYSLQGTGSFDQCLELTSPLINKTAPCYDNPCLFNGVHTPNIDFSVNHFIGISEFWYSTHEIFGFDGEWDYVKFKEKASKYCARHWNDLQVEYQKNKEWKSSGVDLQRLEMQCFKAAWLTNMLHEGINLPKSPNDYLKSSDHNNTITSTPPFQSINKIKDIQVSWTLGKMVLEASNLIPIAIAPTHPPPEPQGRGLFGYYNYLIEWIILLSILFFCCTGFWWGITKKSGRSSARDGGPDYGILDNGSGVNGQYSESPFSASLFNLVKMVSIRIRPYILRITSPIRLFFKSSSSSRSINNDTDEDHFDFIQVDVLSSSSSSSNTIINGNGIINDMESIQISTKDNLSNGSSNTEIGYVSPQPVVNISVNGLSSRTMSYTNLGKMKERANSLGSVNTVSNNAGILINGNSAVAALGYSRPSSRVGRTASIDKISKDYF</sequence>
<evidence type="ECO:0000256" key="6">
    <source>
        <dbReference type="SAM" id="Phobius"/>
    </source>
</evidence>
<dbReference type="Gene3D" id="3.30.420.40">
    <property type="match status" value="1"/>
</dbReference>
<reference evidence="7" key="1">
    <citation type="submission" date="2021-06" db="EMBL/GenBank/DDBJ databases">
        <authorList>
            <person name="Kallberg Y."/>
            <person name="Tangrot J."/>
            <person name="Rosling A."/>
        </authorList>
    </citation>
    <scope>NUCLEOTIDE SEQUENCE</scope>
    <source>
        <strain evidence="7">FL130A</strain>
    </source>
</reference>
<feature type="transmembrane region" description="Helical" evidence="6">
    <location>
        <begin position="520"/>
        <end position="545"/>
    </location>
</feature>
<evidence type="ECO:0000313" key="8">
    <source>
        <dbReference type="Proteomes" id="UP000789508"/>
    </source>
</evidence>
<dbReference type="PANTHER" id="PTHR11782">
    <property type="entry name" value="ADENOSINE/GUANOSINE DIPHOSPHATASE"/>
    <property type="match status" value="1"/>
</dbReference>
<dbReference type="Gene3D" id="3.30.420.150">
    <property type="entry name" value="Exopolyphosphatase. Domain 2"/>
    <property type="match status" value="1"/>
</dbReference>
<name>A0A9N8V4B1_9GLOM</name>
<dbReference type="InterPro" id="IPR000407">
    <property type="entry name" value="GDA1_CD39_NTPase"/>
</dbReference>
<keyword evidence="4" id="KW-0067">ATP-binding</keyword>
<gene>
    <name evidence="7" type="ORF">ALEPTO_LOCUS357</name>
</gene>
<keyword evidence="6" id="KW-0472">Membrane</keyword>
<organism evidence="7 8">
    <name type="scientific">Ambispora leptoticha</name>
    <dbReference type="NCBI Taxonomy" id="144679"/>
    <lineage>
        <taxon>Eukaryota</taxon>
        <taxon>Fungi</taxon>
        <taxon>Fungi incertae sedis</taxon>
        <taxon>Mucoromycota</taxon>
        <taxon>Glomeromycotina</taxon>
        <taxon>Glomeromycetes</taxon>
        <taxon>Archaeosporales</taxon>
        <taxon>Ambisporaceae</taxon>
        <taxon>Ambispora</taxon>
    </lineage>
</organism>
<protein>
    <submittedName>
        <fullName evidence="7">3120_t:CDS:1</fullName>
    </submittedName>
</protein>
<dbReference type="GO" id="GO:0005794">
    <property type="term" value="C:Golgi apparatus"/>
    <property type="evidence" value="ECO:0007669"/>
    <property type="project" value="TreeGrafter"/>
</dbReference>
<dbReference type="GO" id="GO:0046036">
    <property type="term" value="P:CTP metabolic process"/>
    <property type="evidence" value="ECO:0007669"/>
    <property type="project" value="TreeGrafter"/>
</dbReference>
<dbReference type="GO" id="GO:0045134">
    <property type="term" value="F:UDP phosphatase activity"/>
    <property type="evidence" value="ECO:0007669"/>
    <property type="project" value="TreeGrafter"/>
</dbReference>
<dbReference type="AlphaFoldDB" id="A0A9N8V4B1"/>
<dbReference type="GO" id="GO:0004382">
    <property type="term" value="F:GDP phosphatase activity"/>
    <property type="evidence" value="ECO:0007669"/>
    <property type="project" value="TreeGrafter"/>
</dbReference>
<evidence type="ECO:0000256" key="4">
    <source>
        <dbReference type="PIRSR" id="PIRSR600407-2"/>
    </source>
</evidence>
<dbReference type="OrthoDB" id="6372431at2759"/>
<keyword evidence="6" id="KW-1133">Transmembrane helix</keyword>
<evidence type="ECO:0000256" key="3">
    <source>
        <dbReference type="PIRSR" id="PIRSR600407-1"/>
    </source>
</evidence>
<keyword evidence="4" id="KW-0547">Nucleotide-binding</keyword>
<accession>A0A9N8V4B1</accession>
<dbReference type="Pfam" id="PF01150">
    <property type="entry name" value="GDA1_CD39"/>
    <property type="match status" value="1"/>
</dbReference>
<evidence type="ECO:0000313" key="7">
    <source>
        <dbReference type="EMBL" id="CAG8441623.1"/>
    </source>
</evidence>
<keyword evidence="6" id="KW-0812">Transmembrane</keyword>
<dbReference type="Proteomes" id="UP000789508">
    <property type="component" value="Unassembled WGS sequence"/>
</dbReference>
<keyword evidence="8" id="KW-1185">Reference proteome</keyword>
<feature type="active site" description="Proton acceptor" evidence="3">
    <location>
        <position position="157"/>
    </location>
</feature>
<dbReference type="GO" id="GO:0006256">
    <property type="term" value="P:UDP catabolic process"/>
    <property type="evidence" value="ECO:0007669"/>
    <property type="project" value="TreeGrafter"/>
</dbReference>
<feature type="binding site" evidence="4">
    <location>
        <begin position="217"/>
        <end position="221"/>
    </location>
    <ligand>
        <name>ATP</name>
        <dbReference type="ChEBI" id="CHEBI:30616"/>
    </ligand>
</feature>
<dbReference type="GO" id="GO:0016020">
    <property type="term" value="C:membrane"/>
    <property type="evidence" value="ECO:0007669"/>
    <property type="project" value="TreeGrafter"/>
</dbReference>
<dbReference type="PANTHER" id="PTHR11782:SF121">
    <property type="entry name" value="NUCLEOSIDE-DIPHOSPHATASE MIG-23"/>
    <property type="match status" value="1"/>
</dbReference>
<proteinExistence type="inferred from homology"/>